<dbReference type="GO" id="GO:0046872">
    <property type="term" value="F:metal ion binding"/>
    <property type="evidence" value="ECO:0007669"/>
    <property type="project" value="UniProtKB-KW"/>
</dbReference>
<keyword evidence="10" id="KW-0812">Transmembrane</keyword>
<evidence type="ECO:0000256" key="3">
    <source>
        <dbReference type="ARBA" id="ARBA00022723"/>
    </source>
</evidence>
<dbReference type="EMBL" id="JANTQA010000060">
    <property type="protein sequence ID" value="KAJ3427971.1"/>
    <property type="molecule type" value="Genomic_DNA"/>
</dbReference>
<dbReference type="GO" id="GO:0098796">
    <property type="term" value="C:membrane protein complex"/>
    <property type="evidence" value="ECO:0007669"/>
    <property type="project" value="UniProtKB-ARBA"/>
</dbReference>
<dbReference type="FunFam" id="1.10.10.1590:FF:000001">
    <property type="entry name" value="NADH-quinone oxidoreductase subunit E"/>
    <property type="match status" value="1"/>
</dbReference>
<evidence type="ECO:0000313" key="13">
    <source>
        <dbReference type="Proteomes" id="UP001146793"/>
    </source>
</evidence>
<feature type="transmembrane region" description="Helical" evidence="10">
    <location>
        <begin position="154"/>
        <end position="174"/>
    </location>
</feature>
<feature type="region of interest" description="Disordered" evidence="9">
    <location>
        <begin position="459"/>
        <end position="492"/>
    </location>
</feature>
<evidence type="ECO:0000256" key="5">
    <source>
        <dbReference type="ARBA" id="ARBA00023004"/>
    </source>
</evidence>
<dbReference type="PROSITE" id="PS01099">
    <property type="entry name" value="COMPLEX1_24K"/>
    <property type="match status" value="1"/>
</dbReference>
<keyword evidence="12" id="KW-0830">Ubiquinone</keyword>
<dbReference type="Gene3D" id="3.40.30.10">
    <property type="entry name" value="Glutaredoxin"/>
    <property type="match status" value="1"/>
</dbReference>
<dbReference type="GO" id="GO:0005743">
    <property type="term" value="C:mitochondrial inner membrane"/>
    <property type="evidence" value="ECO:0007669"/>
    <property type="project" value="UniProtKB-ARBA"/>
</dbReference>
<proteinExistence type="inferred from homology"/>
<evidence type="ECO:0000256" key="6">
    <source>
        <dbReference type="ARBA" id="ARBA00023014"/>
    </source>
</evidence>
<feature type="compositionally biased region" description="Acidic residues" evidence="9">
    <location>
        <begin position="125"/>
        <end position="140"/>
    </location>
</feature>
<dbReference type="Proteomes" id="UP001146793">
    <property type="component" value="Unassembled WGS sequence"/>
</dbReference>
<evidence type="ECO:0000256" key="8">
    <source>
        <dbReference type="ARBA" id="ARBA00034078"/>
    </source>
</evidence>
<dbReference type="GO" id="GO:0006120">
    <property type="term" value="P:mitochondrial electron transport, NADH to ubiquinone"/>
    <property type="evidence" value="ECO:0007669"/>
    <property type="project" value="UniProtKB-ARBA"/>
</dbReference>
<keyword evidence="10" id="KW-1133">Transmembrane helix</keyword>
<organism evidence="12 13">
    <name type="scientific">Anaeramoeba flamelloides</name>
    <dbReference type="NCBI Taxonomy" id="1746091"/>
    <lineage>
        <taxon>Eukaryota</taxon>
        <taxon>Metamonada</taxon>
        <taxon>Anaeramoebidae</taxon>
        <taxon>Anaeramoeba</taxon>
    </lineage>
</organism>
<feature type="compositionally biased region" description="Basic residues" evidence="9">
    <location>
        <begin position="102"/>
        <end position="120"/>
    </location>
</feature>
<keyword evidence="2" id="KW-0001">2Fe-2S</keyword>
<dbReference type="InterPro" id="IPR002023">
    <property type="entry name" value="NuoE-like"/>
</dbReference>
<comment type="cofactor">
    <cofactor evidence="8">
        <name>[2Fe-2S] cluster</name>
        <dbReference type="ChEBI" id="CHEBI:190135"/>
    </cofactor>
</comment>
<name>A0AAV7YGE8_9EUKA</name>
<protein>
    <submittedName>
        <fullName evidence="12">NADH dehydrogenase ubiquinone flavoprotein 2</fullName>
    </submittedName>
</protein>
<feature type="transmembrane region" description="Helical" evidence="10">
    <location>
        <begin position="44"/>
        <end position="65"/>
    </location>
</feature>
<dbReference type="Pfam" id="PF01257">
    <property type="entry name" value="2Fe-2S_thioredx"/>
    <property type="match status" value="1"/>
</dbReference>
<dbReference type="GO" id="GO:1902494">
    <property type="term" value="C:catalytic complex"/>
    <property type="evidence" value="ECO:0007669"/>
    <property type="project" value="UniProtKB-ARBA"/>
</dbReference>
<feature type="signal peptide" evidence="11">
    <location>
        <begin position="1"/>
        <end position="20"/>
    </location>
</feature>
<dbReference type="GO" id="GO:0051537">
    <property type="term" value="F:2 iron, 2 sulfur cluster binding"/>
    <property type="evidence" value="ECO:0007669"/>
    <property type="project" value="UniProtKB-KW"/>
</dbReference>
<keyword evidence="5" id="KW-0408">Iron</keyword>
<evidence type="ECO:0000256" key="9">
    <source>
        <dbReference type="SAM" id="MobiDB-lite"/>
    </source>
</evidence>
<dbReference type="InterPro" id="IPR042128">
    <property type="entry name" value="NuoE_dom"/>
</dbReference>
<dbReference type="PANTHER" id="PTHR10371">
    <property type="entry name" value="NADH DEHYDROGENASE UBIQUINONE FLAVOPROTEIN 2, MITOCHONDRIAL"/>
    <property type="match status" value="1"/>
</dbReference>
<dbReference type="PANTHER" id="PTHR10371:SF3">
    <property type="entry name" value="NADH DEHYDROGENASE [UBIQUINONE] FLAVOPROTEIN 2, MITOCHONDRIAL"/>
    <property type="match status" value="1"/>
</dbReference>
<evidence type="ECO:0000256" key="1">
    <source>
        <dbReference type="ARBA" id="ARBA00010643"/>
    </source>
</evidence>
<keyword evidence="11" id="KW-0732">Signal</keyword>
<feature type="region of interest" description="Disordered" evidence="9">
    <location>
        <begin position="102"/>
        <end position="142"/>
    </location>
</feature>
<keyword evidence="7" id="KW-0520">NAD</keyword>
<keyword evidence="6" id="KW-0411">Iron-sulfur</keyword>
<evidence type="ECO:0000256" key="2">
    <source>
        <dbReference type="ARBA" id="ARBA00022714"/>
    </source>
</evidence>
<dbReference type="CDD" id="cd03064">
    <property type="entry name" value="TRX_Fd_NuoE"/>
    <property type="match status" value="1"/>
</dbReference>
<evidence type="ECO:0000256" key="10">
    <source>
        <dbReference type="SAM" id="Phobius"/>
    </source>
</evidence>
<dbReference type="FunFam" id="3.40.30.10:FF:000022">
    <property type="entry name" value="NADH dehydrogenase flavoprotein 2, mitochondrial"/>
    <property type="match status" value="1"/>
</dbReference>
<dbReference type="InterPro" id="IPR036249">
    <property type="entry name" value="Thioredoxin-like_sf"/>
</dbReference>
<comment type="similarity">
    <text evidence="1">Belongs to the complex I 24 kDa subunit family.</text>
</comment>
<evidence type="ECO:0000313" key="12">
    <source>
        <dbReference type="EMBL" id="KAJ3427971.1"/>
    </source>
</evidence>
<gene>
    <name evidence="12" type="ORF">M0812_25602</name>
</gene>
<dbReference type="SUPFAM" id="SSF52833">
    <property type="entry name" value="Thioredoxin-like"/>
    <property type="match status" value="1"/>
</dbReference>
<dbReference type="GO" id="GO:0003954">
    <property type="term" value="F:NADH dehydrogenase activity"/>
    <property type="evidence" value="ECO:0007669"/>
    <property type="project" value="TreeGrafter"/>
</dbReference>
<sequence length="492" mass="55822">MNISLLIICFLLTLVLFVNCETDKSSEFLGKIHHEEQRRKNGQIIFTTSIITLALLVFIVSYIIAQFTKKNRQQNPELANNDGKKKLAETATVEEVDDKLGATRRRKKKGKKRKDKKGKKNKQEESEESEDEEISEDSESEYTKSAKATKRSRFSYGSMVAIGLFFVVYFSLYLHEYSSLTQRQEFLKKQFEEDCQDGFENSVGMMKRVKYFFNSDSVHADKEKFNLKCWQLQDDINRKLPSITRPFEVILEELGDSFENAMEDLGNGIGSFMRGLIAKIGWKSTIFLVATLEKSTPFDFTQDNYEKVETILSKYPTEQKRSAIIPLLHLAQDQEGFVQESAMVKIASIVACPVSKVFETFTFYSMFRSKPVGDHVIEVCTNLSCTLRGADKILNAIQDKLGIKIGETTKDNKFTLLEVECQGACATAPVVVIDGNYYEDVEVGSMNGILRDIARDVVPKTGTQSKRNGPEPMGGKTTLKTEPWGQKIREDL</sequence>
<dbReference type="InterPro" id="IPR041921">
    <property type="entry name" value="NuoE_N"/>
</dbReference>
<keyword evidence="3" id="KW-0479">Metal-binding</keyword>
<comment type="caution">
    <text evidence="12">The sequence shown here is derived from an EMBL/GenBank/DDBJ whole genome shotgun (WGS) entry which is preliminary data.</text>
</comment>
<evidence type="ECO:0000256" key="11">
    <source>
        <dbReference type="SAM" id="SignalP"/>
    </source>
</evidence>
<dbReference type="Gene3D" id="1.10.10.1590">
    <property type="entry name" value="NADH-quinone oxidoreductase subunit E"/>
    <property type="match status" value="1"/>
</dbReference>
<accession>A0AAV7YGE8</accession>
<evidence type="ECO:0000256" key="4">
    <source>
        <dbReference type="ARBA" id="ARBA00022967"/>
    </source>
</evidence>
<dbReference type="NCBIfam" id="TIGR01958">
    <property type="entry name" value="nuoE_fam"/>
    <property type="match status" value="1"/>
</dbReference>
<dbReference type="GO" id="GO:0008137">
    <property type="term" value="F:NADH dehydrogenase (ubiquinone) activity"/>
    <property type="evidence" value="ECO:0007669"/>
    <property type="project" value="UniProtKB-ARBA"/>
</dbReference>
<feature type="chain" id="PRO_5043854775" evidence="11">
    <location>
        <begin position="21"/>
        <end position="492"/>
    </location>
</feature>
<dbReference type="AlphaFoldDB" id="A0AAV7YGE8"/>
<evidence type="ECO:0000256" key="7">
    <source>
        <dbReference type="ARBA" id="ARBA00023027"/>
    </source>
</evidence>
<keyword evidence="10" id="KW-0472">Membrane</keyword>
<reference evidence="12" key="1">
    <citation type="submission" date="2022-08" db="EMBL/GenBank/DDBJ databases">
        <title>Novel sulphate-reducing endosymbionts in the free-living metamonad Anaeramoeba.</title>
        <authorList>
            <person name="Jerlstrom-Hultqvist J."/>
            <person name="Cepicka I."/>
            <person name="Gallot-Lavallee L."/>
            <person name="Salas-Leiva D."/>
            <person name="Curtis B.A."/>
            <person name="Zahonova K."/>
            <person name="Pipaliya S."/>
            <person name="Dacks J."/>
            <person name="Roger A.J."/>
        </authorList>
    </citation>
    <scope>NUCLEOTIDE SEQUENCE</scope>
    <source>
        <strain evidence="12">Busselton2</strain>
    </source>
</reference>
<keyword evidence="4" id="KW-1278">Translocase</keyword>